<feature type="compositionally biased region" description="Pro residues" evidence="1">
    <location>
        <begin position="76"/>
        <end position="120"/>
    </location>
</feature>
<dbReference type="SMART" id="SM00898">
    <property type="entry name" value="Fapy_DNA_glyco"/>
    <property type="match status" value="1"/>
</dbReference>
<evidence type="ECO:0000259" key="3">
    <source>
        <dbReference type="PROSITE" id="PS51269"/>
    </source>
</evidence>
<dbReference type="Proteomes" id="UP001333110">
    <property type="component" value="Unassembled WGS sequence"/>
</dbReference>
<comment type="caution">
    <text evidence="4">The sequence shown here is derived from an EMBL/GenBank/DDBJ whole genome shotgun (WGS) entry which is preliminary data.</text>
</comment>
<dbReference type="SUPFAM" id="SSF57716">
    <property type="entry name" value="Glucocorticoid receptor-like (DNA-binding domain)"/>
    <property type="match status" value="1"/>
</dbReference>
<dbReference type="Pfam" id="PF07258">
    <property type="entry name" value="COMM_domain"/>
    <property type="match status" value="1"/>
</dbReference>
<dbReference type="AlphaFoldDB" id="A0AAN7N750"/>
<evidence type="ECO:0000313" key="4">
    <source>
        <dbReference type="EMBL" id="KAK4820650.1"/>
    </source>
</evidence>
<evidence type="ECO:0000313" key="5">
    <source>
        <dbReference type="Proteomes" id="UP001333110"/>
    </source>
</evidence>
<proteinExistence type="predicted"/>
<reference evidence="4 5" key="1">
    <citation type="journal article" date="2023" name="J. Hered.">
        <title>Chromosome-level genome of the wood stork (Mycteria americana) provides insight into avian chromosome evolution.</title>
        <authorList>
            <person name="Flamio R. Jr."/>
            <person name="Ramstad K.M."/>
        </authorList>
    </citation>
    <scope>NUCLEOTIDE SEQUENCE [LARGE SCALE GENOMIC DNA]</scope>
    <source>
        <strain evidence="4">JAX WOST 10</strain>
    </source>
</reference>
<dbReference type="GO" id="GO:0005634">
    <property type="term" value="C:nucleus"/>
    <property type="evidence" value="ECO:0007669"/>
    <property type="project" value="TreeGrafter"/>
</dbReference>
<gene>
    <name evidence="4" type="ORF">QYF61_002854</name>
</gene>
<feature type="region of interest" description="Disordered" evidence="1">
    <location>
        <begin position="74"/>
        <end position="351"/>
    </location>
</feature>
<dbReference type="InterPro" id="IPR010979">
    <property type="entry name" value="Ribosomal_uS13-like_H2TH"/>
</dbReference>
<dbReference type="InterPro" id="IPR035937">
    <property type="entry name" value="FPG_N"/>
</dbReference>
<feature type="region of interest" description="Disordered" evidence="1">
    <location>
        <begin position="609"/>
        <end position="659"/>
    </location>
</feature>
<dbReference type="GO" id="GO:0003906">
    <property type="term" value="F:DNA-(apurinic or apyrimidinic site) endonuclease activity"/>
    <property type="evidence" value="ECO:0007669"/>
    <property type="project" value="InterPro"/>
</dbReference>
<feature type="compositionally biased region" description="Basic residues" evidence="1">
    <location>
        <begin position="1004"/>
        <end position="1013"/>
    </location>
</feature>
<dbReference type="InterPro" id="IPR012319">
    <property type="entry name" value="FPG_cat"/>
</dbReference>
<dbReference type="PROSITE" id="PS51068">
    <property type="entry name" value="FPG_CAT"/>
    <property type="match status" value="1"/>
</dbReference>
<evidence type="ECO:0000259" key="2">
    <source>
        <dbReference type="PROSITE" id="PS51068"/>
    </source>
</evidence>
<dbReference type="PROSITE" id="PS51269">
    <property type="entry name" value="COMM"/>
    <property type="match status" value="1"/>
</dbReference>
<feature type="domain" description="Formamidopyrimidine-DNA glycosylase catalytic" evidence="2">
    <location>
        <begin position="662"/>
        <end position="776"/>
    </location>
</feature>
<dbReference type="SUPFAM" id="SSF46946">
    <property type="entry name" value="S13-like H2TH domain"/>
    <property type="match status" value="1"/>
</dbReference>
<dbReference type="EMBL" id="JAUNZN010000005">
    <property type="protein sequence ID" value="KAK4820650.1"/>
    <property type="molecule type" value="Genomic_DNA"/>
</dbReference>
<feature type="domain" description="COMM" evidence="3">
    <location>
        <begin position="486"/>
        <end position="555"/>
    </location>
</feature>
<dbReference type="InterPro" id="IPR017920">
    <property type="entry name" value="COMM"/>
</dbReference>
<feature type="region of interest" description="Disordered" evidence="1">
    <location>
        <begin position="548"/>
        <end position="569"/>
    </location>
</feature>
<dbReference type="Pfam" id="PF21672">
    <property type="entry name" value="COMM_HN"/>
    <property type="match status" value="1"/>
</dbReference>
<evidence type="ECO:0000256" key="1">
    <source>
        <dbReference type="SAM" id="MobiDB-lite"/>
    </source>
</evidence>
<dbReference type="Pfam" id="PF01149">
    <property type="entry name" value="Fapy_DNA_glyco"/>
    <property type="match status" value="1"/>
</dbReference>
<accession>A0AAN7N750</accession>
<dbReference type="CDD" id="cd04752">
    <property type="entry name" value="Commd4"/>
    <property type="match status" value="1"/>
</dbReference>
<dbReference type="PANTHER" id="PTHR22993:SF27">
    <property type="entry name" value="ENDONUCLEASE 8-LIKE 1"/>
    <property type="match status" value="1"/>
</dbReference>
<dbReference type="GO" id="GO:0008270">
    <property type="term" value="F:zinc ion binding"/>
    <property type="evidence" value="ECO:0007669"/>
    <property type="project" value="InterPro"/>
</dbReference>
<dbReference type="GO" id="GO:0019104">
    <property type="term" value="F:DNA N-glycosylase activity"/>
    <property type="evidence" value="ECO:0007669"/>
    <property type="project" value="InterPro"/>
</dbReference>
<dbReference type="InterPro" id="IPR037356">
    <property type="entry name" value="COMMD4"/>
</dbReference>
<evidence type="ECO:0008006" key="6">
    <source>
        <dbReference type="Google" id="ProtNLM"/>
    </source>
</evidence>
<dbReference type="Pfam" id="PF09292">
    <property type="entry name" value="Neil1-DNA_bind"/>
    <property type="match status" value="1"/>
</dbReference>
<feature type="compositionally biased region" description="Gly residues" evidence="1">
    <location>
        <begin position="199"/>
        <end position="225"/>
    </location>
</feature>
<dbReference type="GO" id="GO:0006284">
    <property type="term" value="P:base-excision repair"/>
    <property type="evidence" value="ECO:0007669"/>
    <property type="project" value="InterPro"/>
</dbReference>
<organism evidence="4 5">
    <name type="scientific">Mycteria americana</name>
    <name type="common">Wood stork</name>
    <dbReference type="NCBI Taxonomy" id="33587"/>
    <lineage>
        <taxon>Eukaryota</taxon>
        <taxon>Metazoa</taxon>
        <taxon>Chordata</taxon>
        <taxon>Craniata</taxon>
        <taxon>Vertebrata</taxon>
        <taxon>Euteleostomi</taxon>
        <taxon>Archelosauria</taxon>
        <taxon>Archosauria</taxon>
        <taxon>Dinosauria</taxon>
        <taxon>Saurischia</taxon>
        <taxon>Theropoda</taxon>
        <taxon>Coelurosauria</taxon>
        <taxon>Aves</taxon>
        <taxon>Neognathae</taxon>
        <taxon>Neoaves</taxon>
        <taxon>Aequornithes</taxon>
        <taxon>Ciconiiformes</taxon>
        <taxon>Ciconiidae</taxon>
        <taxon>Mycteria</taxon>
    </lineage>
</organism>
<protein>
    <recommendedName>
        <fullName evidence="6">DNA-(apurinic or apyrimidinic site) lyase</fullName>
    </recommendedName>
</protein>
<keyword evidence="5" id="KW-1185">Reference proteome</keyword>
<dbReference type="PANTHER" id="PTHR22993">
    <property type="entry name" value="FORMAMIDOPYRIMIDINE-DNA GLYCOSYLASE"/>
    <property type="match status" value="1"/>
</dbReference>
<dbReference type="Gene3D" id="3.20.190.10">
    <property type="entry name" value="MutM-like, N-terminal"/>
    <property type="match status" value="1"/>
</dbReference>
<feature type="compositionally biased region" description="Gly residues" evidence="1">
    <location>
        <begin position="632"/>
        <end position="652"/>
    </location>
</feature>
<sequence>MPSSCARGGLDWMLGEISSPKGLSSTGTGCPGEWLSHHPWSFSSAVAAPAAHLPAHCLWVKLLLVLLAAGAVDKAPAPPSPPRPQGARPGPPRRSPDPPPHPAPAAAPAPLGTPPPPVPFAAPAGPATRSAPRQTRRPPRGAGAPPPRGSPGWGRSGPGAARGGGGQRADPRGPEPAGGRGGAGAERGGGSRGRRDSGDGAGGAEVGGAPSGGGAWRGAGRGGPSRGAAAAPALQRPGPPSLPLPPAGQRSRGRWGRGPGSKAPAPPQSPSGQPPTSTRGRAPPRGRGRAERPRRLRPAQVSPARERFRVAEAGSAAAPGTGERRRHGGAGGGGEGRRRGGGHGESAAGSDRAFRPQRFRFCGDLDCPDWVLAEISTLAKISSVKLKLICAQVLRDLLGEAIEYEKILKLTSDAKLESGDVKATIAVLGFILSSAAKHNVDSESLSSELQQLGLPKEHASGLCRSYEEKQSSLQDSLRACSLRLSQLGSVCWRVDYTLSSSELREVNEPLVHLTFNLRDGEQGRTAAIPMALSADKFRVLLAAGRRGDGRRRRRRITGQDPVHQTGPRRCLAGEGEAGDSFPWPPAHACRAPGSERGCWGPAGLPVAGRARRLGGTTTPSVLCPPRSQWEAGGAGPGRVSRQGGGRQGGTGPSGPAAAAAMPECPELHLAGRYINEACGEVVFSGGVERSAVGKGPEVPFSSEAYRISAASRGKELRLTLAPLGPGAPQDLVFRFGMSGSFRLCPAAQLPRHAHLRFLTRESPPRALCFIDARRFGSWRLGDAWQLGRGPCVLSEYQAFRENVLKNLDDKAFDKPICEALLNQKFFNGIGNYLRAEILYRLKIPPFEKARTVLEALKDQEQARRKKNPSLTLSKKLKLMRENPDLLELCHSVPMEVIAAEKKLFDPDHSDNYAAFKNWLQCYLVPGMSSLRDRNGRTIWFQGEPGPMAPKGQTSRKKRAQLKADPEALTPKVTTRASKRRPRATAKPPKLAKEEEEEMADGPRKGRARGRRKATTAPALSEPEAPVKAKTSRRTSARRGRGTAAAV</sequence>
<dbReference type="Gene3D" id="1.10.8.50">
    <property type="match status" value="1"/>
</dbReference>
<feature type="compositionally biased region" description="Gly residues" evidence="1">
    <location>
        <begin position="176"/>
        <end position="191"/>
    </location>
</feature>
<dbReference type="FunFam" id="1.10.8.50:FF:000007">
    <property type="entry name" value="endonuclease 8-like 1 isoform X1"/>
    <property type="match status" value="1"/>
</dbReference>
<name>A0AAN7N750_MYCAM</name>
<feature type="compositionally biased region" description="Gly residues" evidence="1">
    <location>
        <begin position="151"/>
        <end position="167"/>
    </location>
</feature>
<feature type="region of interest" description="Disordered" evidence="1">
    <location>
        <begin position="937"/>
        <end position="1046"/>
    </location>
</feature>
<feature type="compositionally biased region" description="Pro residues" evidence="1">
    <location>
        <begin position="264"/>
        <end position="273"/>
    </location>
</feature>
<feature type="compositionally biased region" description="Basic residues" evidence="1">
    <location>
        <begin position="1029"/>
        <end position="1040"/>
    </location>
</feature>
<feature type="compositionally biased region" description="Low complexity" evidence="1">
    <location>
        <begin position="226"/>
        <end position="236"/>
    </location>
</feature>
<dbReference type="SUPFAM" id="SSF81624">
    <property type="entry name" value="N-terminal domain of MutM-like DNA repair proteins"/>
    <property type="match status" value="1"/>
</dbReference>
<feature type="compositionally biased region" description="Low complexity" evidence="1">
    <location>
        <begin position="121"/>
        <end position="133"/>
    </location>
</feature>
<dbReference type="GO" id="GO:0003676">
    <property type="term" value="F:nucleic acid binding"/>
    <property type="evidence" value="ECO:0007669"/>
    <property type="project" value="InterPro"/>
</dbReference>
<feature type="compositionally biased region" description="Pro residues" evidence="1">
    <location>
        <begin position="237"/>
        <end position="246"/>
    </location>
</feature>
<dbReference type="InterPro" id="IPR015371">
    <property type="entry name" value="Endonuclease-VIII_DNA-bd"/>
</dbReference>